<evidence type="ECO:0000313" key="7">
    <source>
        <dbReference type="EMBL" id="AEB12877.1"/>
    </source>
</evidence>
<organism evidence="7 8">
    <name type="scientific">Marinithermus hydrothermalis (strain DSM 14884 / JCM 11576 / T1)</name>
    <dbReference type="NCBI Taxonomy" id="869210"/>
    <lineage>
        <taxon>Bacteria</taxon>
        <taxon>Thermotogati</taxon>
        <taxon>Deinococcota</taxon>
        <taxon>Deinococci</taxon>
        <taxon>Thermales</taxon>
        <taxon>Thermaceae</taxon>
        <taxon>Marinithermus</taxon>
    </lineage>
</organism>
<evidence type="ECO:0000256" key="5">
    <source>
        <dbReference type="ARBA" id="ARBA00049629"/>
    </source>
</evidence>
<dbReference type="STRING" id="869210.Marky_2154"/>
<keyword evidence="3" id="KW-0813">Transport</keyword>
<evidence type="ECO:0000256" key="4">
    <source>
        <dbReference type="ARBA" id="ARBA00022729"/>
    </source>
</evidence>
<dbReference type="Pfam" id="PF01547">
    <property type="entry name" value="SBP_bac_1"/>
    <property type="match status" value="1"/>
</dbReference>
<evidence type="ECO:0000313" key="8">
    <source>
        <dbReference type="Proteomes" id="UP000007030"/>
    </source>
</evidence>
<keyword evidence="4" id="KW-0732">Signal</keyword>
<dbReference type="Proteomes" id="UP000007030">
    <property type="component" value="Chromosome"/>
</dbReference>
<evidence type="ECO:0000256" key="3">
    <source>
        <dbReference type="ARBA" id="ARBA00022448"/>
    </source>
</evidence>
<evidence type="ECO:0000256" key="6">
    <source>
        <dbReference type="ARBA" id="ARBA00049753"/>
    </source>
</evidence>
<dbReference type="RefSeq" id="WP_013704922.1">
    <property type="nucleotide sequence ID" value="NC_015387.1"/>
</dbReference>
<accession>F2NPV1</accession>
<comment type="function">
    <text evidence="5">Part of a binding-protein-dependent transport system for a sugar.</text>
</comment>
<dbReference type="Gene3D" id="3.40.190.10">
    <property type="entry name" value="Periplasmic binding protein-like II"/>
    <property type="match status" value="2"/>
</dbReference>
<reference evidence="7 8" key="1">
    <citation type="journal article" date="2012" name="Stand. Genomic Sci.">
        <title>Complete genome sequence of the aerobic, heterotroph Marinithermus hydrothermalis type strain (T1(T)) from a deep-sea hydrothermal vent chimney.</title>
        <authorList>
            <person name="Copeland A."/>
            <person name="Gu W."/>
            <person name="Yasawong M."/>
            <person name="Lapidus A."/>
            <person name="Lucas S."/>
            <person name="Deshpande S."/>
            <person name="Pagani I."/>
            <person name="Tapia R."/>
            <person name="Cheng J.F."/>
            <person name="Goodwin L.A."/>
            <person name="Pitluck S."/>
            <person name="Liolios K."/>
            <person name="Ivanova N."/>
            <person name="Mavromatis K."/>
            <person name="Mikhailova N."/>
            <person name="Pati A."/>
            <person name="Chen A."/>
            <person name="Palaniappan K."/>
            <person name="Land M."/>
            <person name="Pan C."/>
            <person name="Brambilla E.M."/>
            <person name="Rohde M."/>
            <person name="Tindall B.J."/>
            <person name="Sikorski J."/>
            <person name="Goker M."/>
            <person name="Detter J.C."/>
            <person name="Bristow J."/>
            <person name="Eisen J.A."/>
            <person name="Markowitz V."/>
            <person name="Hugenholtz P."/>
            <person name="Kyrpides N.C."/>
            <person name="Klenk H.P."/>
            <person name="Woyke T."/>
        </authorList>
    </citation>
    <scope>NUCLEOTIDE SEQUENCE [LARGE SCALE GENOMIC DNA]</scope>
    <source>
        <strain evidence="8">DSM 14884 / JCM 11576 / T1</strain>
    </source>
</reference>
<dbReference type="InterPro" id="IPR050490">
    <property type="entry name" value="Bact_solute-bd_prot1"/>
</dbReference>
<dbReference type="PANTHER" id="PTHR43649:SF28">
    <property type="entry name" value="BINDING PROTEIN COMPONENT OF ABC SUGAR TRANSPORTER-RELATED"/>
    <property type="match status" value="1"/>
</dbReference>
<dbReference type="KEGG" id="mhd:Marky_2154"/>
<keyword evidence="8" id="KW-1185">Reference proteome</keyword>
<dbReference type="GO" id="GO:0030313">
    <property type="term" value="C:cell envelope"/>
    <property type="evidence" value="ECO:0007669"/>
    <property type="project" value="UniProtKB-SubCell"/>
</dbReference>
<proteinExistence type="inferred from homology"/>
<dbReference type="OrthoDB" id="9798191at2"/>
<sequence>MRRITRGLLALGLVTGGLWASTQGANQLEIFSWWTTGGEAAGLFKLYDLYREQHPGVEIINSVVAGGAGSNAKAVLKTRMLGGDPPDSFQVHMGRELIDTWVVTGFMEPIDFLYEEEGWTEVFPEGVLELLQFEGHYYSVPANIHRANVLWYNKPLFERLGLTPPRTFEEFFQVAEALKAEGITPLALGDSGIWASTHLFETVLIGVLGAEGYKGLWTGETDWNGPGVREALEVMSRMLDYVNSDHAARSWDQANDLVIQGQAGMTIMGDWVDADNLAKGFEDAGWAPAPGNAGIYDALSDTFGLPKNAPHRENVIDWLRLIGSKEGQEAFNPLKGSICARTDCDPSLFGPYLQWAMERWQEDTIVPSLAHGAAASEPWVAAINDVMTLFVTNRDVDQAQRLLAQACVDAGVCAR</sequence>
<comment type="subcellular location">
    <subcellularLocation>
        <location evidence="1">Cell envelope</location>
    </subcellularLocation>
</comment>
<dbReference type="EMBL" id="CP002630">
    <property type="protein sequence ID" value="AEB12877.1"/>
    <property type="molecule type" value="Genomic_DNA"/>
</dbReference>
<dbReference type="HOGENOM" id="CLU_031285_15_1_0"/>
<dbReference type="InterPro" id="IPR006059">
    <property type="entry name" value="SBP"/>
</dbReference>
<comment type="similarity">
    <text evidence="2">Belongs to the bacterial solute-binding protein 1 family.</text>
</comment>
<evidence type="ECO:0000256" key="1">
    <source>
        <dbReference type="ARBA" id="ARBA00004196"/>
    </source>
</evidence>
<dbReference type="eggNOG" id="COG1653">
    <property type="taxonomic scope" value="Bacteria"/>
</dbReference>
<dbReference type="SUPFAM" id="SSF53850">
    <property type="entry name" value="Periplasmic binding protein-like II"/>
    <property type="match status" value="1"/>
</dbReference>
<protein>
    <recommendedName>
        <fullName evidence="6">Probable sugar-binding periplasmic protein</fullName>
    </recommendedName>
</protein>
<dbReference type="PANTHER" id="PTHR43649">
    <property type="entry name" value="ARABINOSE-BINDING PROTEIN-RELATED"/>
    <property type="match status" value="1"/>
</dbReference>
<gene>
    <name evidence="7" type="ordered locus">Marky_2154</name>
</gene>
<name>F2NPV1_MARHT</name>
<evidence type="ECO:0000256" key="2">
    <source>
        <dbReference type="ARBA" id="ARBA00008520"/>
    </source>
</evidence>
<dbReference type="AlphaFoldDB" id="F2NPV1"/>